<keyword evidence="1" id="KW-1185">Reference proteome</keyword>
<evidence type="ECO:0000313" key="2">
    <source>
        <dbReference type="WBParaSite" id="nRc.2.0.1.t01735-RA"/>
    </source>
</evidence>
<accession>A0A915HJG9</accession>
<evidence type="ECO:0000313" key="1">
    <source>
        <dbReference type="Proteomes" id="UP000887565"/>
    </source>
</evidence>
<dbReference type="Proteomes" id="UP000887565">
    <property type="component" value="Unplaced"/>
</dbReference>
<name>A0A915HJG9_ROMCU</name>
<protein>
    <submittedName>
        <fullName evidence="2">Uncharacterized protein</fullName>
    </submittedName>
</protein>
<dbReference type="WBParaSite" id="nRc.2.0.1.t01735-RA">
    <property type="protein sequence ID" value="nRc.2.0.1.t01735-RA"/>
    <property type="gene ID" value="nRc.2.0.1.g01735"/>
</dbReference>
<sequence length="110" mass="12763">MDLFCLEDLKIKFTRIMYNKVECTKQNKNKTLEDRTIYTCLFRRNGMQSTERNRTKGKLSFRSVQLDVAVGRSLQNCSNLSRPKADSQAERFKLLTIRSVPLEEAGINDP</sequence>
<organism evidence="1 2">
    <name type="scientific">Romanomermis culicivorax</name>
    <name type="common">Nematode worm</name>
    <dbReference type="NCBI Taxonomy" id="13658"/>
    <lineage>
        <taxon>Eukaryota</taxon>
        <taxon>Metazoa</taxon>
        <taxon>Ecdysozoa</taxon>
        <taxon>Nematoda</taxon>
        <taxon>Enoplea</taxon>
        <taxon>Dorylaimia</taxon>
        <taxon>Mermithida</taxon>
        <taxon>Mermithoidea</taxon>
        <taxon>Mermithidae</taxon>
        <taxon>Romanomermis</taxon>
    </lineage>
</organism>
<proteinExistence type="predicted"/>
<reference evidence="2" key="1">
    <citation type="submission" date="2022-11" db="UniProtKB">
        <authorList>
            <consortium name="WormBaseParasite"/>
        </authorList>
    </citation>
    <scope>IDENTIFICATION</scope>
</reference>
<dbReference type="AlphaFoldDB" id="A0A915HJG9"/>